<sequence>MKTWVCLLRGINVGGKNKLPMADLKKIMGQLGAQDVGTYIQSGNAVFTGIVSKGAFQDALEAGIDAAMGFRPRVMLIGGEEMLAACAAFPFPEARSDPKTGHIWFCEDTPVAPDLDLLTNLARDDERFRLDGRLFYLHAPDGIGRSKLAERIERALGVATTARNLNTVDTLCEMVTHRAG</sequence>
<dbReference type="Proteomes" id="UP000756530">
    <property type="component" value="Unassembled WGS sequence"/>
</dbReference>
<proteinExistence type="predicted"/>
<protein>
    <submittedName>
        <fullName evidence="1">DUF1697 domain-containing protein</fullName>
    </submittedName>
</protein>
<dbReference type="PANTHER" id="PTHR36439">
    <property type="entry name" value="BLL4334 PROTEIN"/>
    <property type="match status" value="1"/>
</dbReference>
<dbReference type="PIRSF" id="PIRSF008502">
    <property type="entry name" value="UCP008502"/>
    <property type="match status" value="1"/>
</dbReference>
<organism evidence="1 2">
    <name type="scientific">Maritimibacter dapengensis</name>
    <dbReference type="NCBI Taxonomy" id="2836868"/>
    <lineage>
        <taxon>Bacteria</taxon>
        <taxon>Pseudomonadati</taxon>
        <taxon>Pseudomonadota</taxon>
        <taxon>Alphaproteobacteria</taxon>
        <taxon>Rhodobacterales</taxon>
        <taxon>Roseobacteraceae</taxon>
        <taxon>Maritimibacter</taxon>
    </lineage>
</organism>
<keyword evidence="2" id="KW-1185">Reference proteome</keyword>
<reference evidence="1 2" key="1">
    <citation type="submission" date="2021-05" db="EMBL/GenBank/DDBJ databases">
        <title>Culturable bacteria isolated from Daya Bay.</title>
        <authorList>
            <person name="Zheng W."/>
            <person name="Yu S."/>
            <person name="Huang Y."/>
        </authorList>
    </citation>
    <scope>NUCLEOTIDE SEQUENCE [LARGE SCALE GENOMIC DNA]</scope>
    <source>
        <strain evidence="1 2">DP4N28-5</strain>
    </source>
</reference>
<name>A0ABS6SZJ2_9RHOB</name>
<accession>A0ABS6SZJ2</accession>
<evidence type="ECO:0000313" key="2">
    <source>
        <dbReference type="Proteomes" id="UP000756530"/>
    </source>
</evidence>
<dbReference type="RefSeq" id="WP_218391434.1">
    <property type="nucleotide sequence ID" value="NZ_JAHUZE010000001.1"/>
</dbReference>
<gene>
    <name evidence="1" type="ORF">KJP28_05635</name>
</gene>
<dbReference type="EMBL" id="JAHUZE010000001">
    <property type="protein sequence ID" value="MBV7378398.1"/>
    <property type="molecule type" value="Genomic_DNA"/>
</dbReference>
<evidence type="ECO:0000313" key="1">
    <source>
        <dbReference type="EMBL" id="MBV7378398.1"/>
    </source>
</evidence>
<dbReference type="Pfam" id="PF08002">
    <property type="entry name" value="DUF1697"/>
    <property type="match status" value="1"/>
</dbReference>
<dbReference type="InterPro" id="IPR012545">
    <property type="entry name" value="DUF1697"/>
</dbReference>
<comment type="caution">
    <text evidence="1">The sequence shown here is derived from an EMBL/GenBank/DDBJ whole genome shotgun (WGS) entry which is preliminary data.</text>
</comment>
<dbReference type="PANTHER" id="PTHR36439:SF1">
    <property type="entry name" value="DUF1697 DOMAIN-CONTAINING PROTEIN"/>
    <property type="match status" value="1"/>
</dbReference>